<evidence type="ECO:0000256" key="2">
    <source>
        <dbReference type="ARBA" id="ARBA00022603"/>
    </source>
</evidence>
<dbReference type="Proteomes" id="UP000422736">
    <property type="component" value="Chromosome 8"/>
</dbReference>
<evidence type="ECO:0000313" key="8">
    <source>
        <dbReference type="Proteomes" id="UP000422736"/>
    </source>
</evidence>
<dbReference type="GO" id="GO:0008168">
    <property type="term" value="F:methyltransferase activity"/>
    <property type="evidence" value="ECO:0007669"/>
    <property type="project" value="UniProtKB-KW"/>
</dbReference>
<evidence type="ECO:0000256" key="5">
    <source>
        <dbReference type="ARBA" id="ARBA00048391"/>
    </source>
</evidence>
<keyword evidence="2 7" id="KW-0489">Methyltransferase</keyword>
<reference evidence="7 8" key="1">
    <citation type="submission" date="2016-03" db="EMBL/GenBank/DDBJ databases">
        <title>How can Kluyveromyces marxianus grow so fast - potential evolutionary course in Saccharomyces Complex revealed by comparative genomics.</title>
        <authorList>
            <person name="Mo W."/>
            <person name="Lu W."/>
            <person name="Yang X."/>
            <person name="Qi J."/>
            <person name="Lv H."/>
        </authorList>
    </citation>
    <scope>NUCLEOTIDE SEQUENCE [LARGE SCALE GENOMIC DNA]</scope>
    <source>
        <strain evidence="7 8">FIM1</strain>
    </source>
</reference>
<name>A0ABX6EZH6_KLUMA</name>
<sequence length="306" mass="34901">MPRISPKLFRLASQIDARLPFLLRESKGNVQQAQTELRWITDELRSPLLVKKACLQRFEHVPLQYILKNQPFGDLEVLTRRGVLIPRWETEEWCLDLIRNVIGPSKEENMKVADLCSGSGCIALQIAFSKPDAEVIAVDISSKAVRLIGENVEHNGLQDAKVQVVQADILKTPCEVAPGCRFDLITCNPPYIPENEFVAECTTSVKMYEPRSALIGNLEFYRNLVEYWVKEGRTDSFVYEVGSIEQCNYVMNAIDETVKGKWHVGVKYDSNNQARCVYGYLAEGKKDYHSMFERFKIKSNDICTII</sequence>
<dbReference type="PANTHER" id="PTHR18895:SF74">
    <property type="entry name" value="MTRF1L RELEASE FACTOR GLUTAMINE METHYLTRANSFERASE"/>
    <property type="match status" value="1"/>
</dbReference>
<dbReference type="InterPro" id="IPR004556">
    <property type="entry name" value="HemK-like"/>
</dbReference>
<accession>A0ABX6EZH6</accession>
<protein>
    <recommendedName>
        <fullName evidence="1">peptide chain release factor N(5)-glutamine methyltransferase</fullName>
        <ecNumber evidence="1">2.1.1.297</ecNumber>
    </recommendedName>
</protein>
<gene>
    <name evidence="7" type="primary">MTQ1</name>
    <name evidence="7" type="ORF">FIM1_4954</name>
</gene>
<dbReference type="InterPro" id="IPR029063">
    <property type="entry name" value="SAM-dependent_MTases_sf"/>
</dbReference>
<reference evidence="7 8" key="2">
    <citation type="submission" date="2019-11" db="EMBL/GenBank/DDBJ databases">
        <authorList>
            <person name="Lu H."/>
        </authorList>
    </citation>
    <scope>NUCLEOTIDE SEQUENCE [LARGE SCALE GENOMIC DNA]</scope>
    <source>
        <strain evidence="7 8">FIM1</strain>
    </source>
</reference>
<dbReference type="InterPro" id="IPR007848">
    <property type="entry name" value="Small_mtfrase_dom"/>
</dbReference>
<evidence type="ECO:0000256" key="3">
    <source>
        <dbReference type="ARBA" id="ARBA00022679"/>
    </source>
</evidence>
<feature type="domain" description="Methyltransferase small" evidence="6">
    <location>
        <begin position="107"/>
        <end position="195"/>
    </location>
</feature>
<keyword evidence="4" id="KW-0949">S-adenosyl-L-methionine</keyword>
<dbReference type="EC" id="2.1.1.297" evidence="1"/>
<evidence type="ECO:0000259" key="6">
    <source>
        <dbReference type="Pfam" id="PF05175"/>
    </source>
</evidence>
<dbReference type="NCBIfam" id="TIGR00536">
    <property type="entry name" value="hemK_fam"/>
    <property type="match status" value="1"/>
</dbReference>
<evidence type="ECO:0000313" key="7">
    <source>
        <dbReference type="EMBL" id="QGN17745.1"/>
    </source>
</evidence>
<organism evidence="7 8">
    <name type="scientific">Kluyveromyces marxianus</name>
    <name type="common">Yeast</name>
    <name type="synonym">Candida kefyr</name>
    <dbReference type="NCBI Taxonomy" id="4911"/>
    <lineage>
        <taxon>Eukaryota</taxon>
        <taxon>Fungi</taxon>
        <taxon>Dikarya</taxon>
        <taxon>Ascomycota</taxon>
        <taxon>Saccharomycotina</taxon>
        <taxon>Saccharomycetes</taxon>
        <taxon>Saccharomycetales</taxon>
        <taxon>Saccharomycetaceae</taxon>
        <taxon>Kluyveromyces</taxon>
    </lineage>
</organism>
<dbReference type="CDD" id="cd02440">
    <property type="entry name" value="AdoMet_MTases"/>
    <property type="match status" value="1"/>
</dbReference>
<dbReference type="PANTHER" id="PTHR18895">
    <property type="entry name" value="HEMK METHYLTRANSFERASE"/>
    <property type="match status" value="1"/>
</dbReference>
<dbReference type="EMBL" id="CP015060">
    <property type="protein sequence ID" value="QGN17745.1"/>
    <property type="molecule type" value="Genomic_DNA"/>
</dbReference>
<keyword evidence="3" id="KW-0808">Transferase</keyword>
<evidence type="ECO:0000256" key="1">
    <source>
        <dbReference type="ARBA" id="ARBA00012771"/>
    </source>
</evidence>
<dbReference type="Pfam" id="PF05175">
    <property type="entry name" value="MTS"/>
    <property type="match status" value="1"/>
</dbReference>
<dbReference type="GO" id="GO:0032259">
    <property type="term" value="P:methylation"/>
    <property type="evidence" value="ECO:0007669"/>
    <property type="project" value="UniProtKB-KW"/>
</dbReference>
<dbReference type="InterPro" id="IPR050320">
    <property type="entry name" value="N5-glutamine_MTase"/>
</dbReference>
<comment type="catalytic activity">
    <reaction evidence="5">
        <text>L-glutaminyl-[peptide chain release factor] + S-adenosyl-L-methionine = N(5)-methyl-L-glutaminyl-[peptide chain release factor] + S-adenosyl-L-homocysteine + H(+)</text>
        <dbReference type="Rhea" id="RHEA:42896"/>
        <dbReference type="Rhea" id="RHEA-COMP:10271"/>
        <dbReference type="Rhea" id="RHEA-COMP:10272"/>
        <dbReference type="ChEBI" id="CHEBI:15378"/>
        <dbReference type="ChEBI" id="CHEBI:30011"/>
        <dbReference type="ChEBI" id="CHEBI:57856"/>
        <dbReference type="ChEBI" id="CHEBI:59789"/>
        <dbReference type="ChEBI" id="CHEBI:61891"/>
        <dbReference type="EC" id="2.1.1.297"/>
    </reaction>
</comment>
<keyword evidence="8" id="KW-1185">Reference proteome</keyword>
<dbReference type="SUPFAM" id="SSF53335">
    <property type="entry name" value="S-adenosyl-L-methionine-dependent methyltransferases"/>
    <property type="match status" value="1"/>
</dbReference>
<dbReference type="Gene3D" id="3.40.50.150">
    <property type="entry name" value="Vaccinia Virus protein VP39"/>
    <property type="match status" value="1"/>
</dbReference>
<evidence type="ECO:0000256" key="4">
    <source>
        <dbReference type="ARBA" id="ARBA00022691"/>
    </source>
</evidence>
<proteinExistence type="predicted"/>